<dbReference type="Pfam" id="PF07568">
    <property type="entry name" value="HisKA_2"/>
    <property type="match status" value="1"/>
</dbReference>
<feature type="transmembrane region" description="Helical" evidence="8">
    <location>
        <begin position="12"/>
        <end position="30"/>
    </location>
</feature>
<feature type="transmembrane region" description="Helical" evidence="8">
    <location>
        <begin position="283"/>
        <end position="302"/>
    </location>
</feature>
<accession>A0A917EHT5</accession>
<feature type="domain" description="Signal transduction histidine kinase subgroup 2 dimerisation and phosphoacceptor" evidence="9">
    <location>
        <begin position="370"/>
        <end position="444"/>
    </location>
</feature>
<evidence type="ECO:0000259" key="9">
    <source>
        <dbReference type="Pfam" id="PF07568"/>
    </source>
</evidence>
<dbReference type="Proteomes" id="UP000612855">
    <property type="component" value="Unassembled WGS sequence"/>
</dbReference>
<evidence type="ECO:0000256" key="2">
    <source>
        <dbReference type="ARBA" id="ARBA00012438"/>
    </source>
</evidence>
<protein>
    <recommendedName>
        <fullName evidence="2">histidine kinase</fullName>
        <ecNumber evidence="2">2.7.13.3</ecNumber>
    </recommendedName>
</protein>
<evidence type="ECO:0000313" key="11">
    <source>
        <dbReference type="Proteomes" id="UP000612855"/>
    </source>
</evidence>
<evidence type="ECO:0000256" key="6">
    <source>
        <dbReference type="ARBA" id="ARBA00022777"/>
    </source>
</evidence>
<dbReference type="AlphaFoldDB" id="A0A917EHT5"/>
<keyword evidence="6 10" id="KW-0418">Kinase</keyword>
<keyword evidence="8" id="KW-0812">Transmembrane</keyword>
<dbReference type="InterPro" id="IPR011495">
    <property type="entry name" value="Sig_transdc_His_kin_sub2_dim/P"/>
</dbReference>
<dbReference type="EC" id="2.7.13.3" evidence="2"/>
<keyword evidence="11" id="KW-1185">Reference proteome</keyword>
<dbReference type="GO" id="GO:0004673">
    <property type="term" value="F:protein histidine kinase activity"/>
    <property type="evidence" value="ECO:0007669"/>
    <property type="project" value="UniProtKB-EC"/>
</dbReference>
<feature type="transmembrane region" description="Helical" evidence="8">
    <location>
        <begin position="245"/>
        <end position="263"/>
    </location>
</feature>
<evidence type="ECO:0000256" key="1">
    <source>
        <dbReference type="ARBA" id="ARBA00000085"/>
    </source>
</evidence>
<dbReference type="Gene3D" id="3.30.565.10">
    <property type="entry name" value="Histidine kinase-like ATPase, C-terminal domain"/>
    <property type="match status" value="1"/>
</dbReference>
<comment type="catalytic activity">
    <reaction evidence="1">
        <text>ATP + protein L-histidine = ADP + protein N-phospho-L-histidine.</text>
        <dbReference type="EC" id="2.7.13.3"/>
    </reaction>
</comment>
<evidence type="ECO:0000256" key="5">
    <source>
        <dbReference type="ARBA" id="ARBA00022741"/>
    </source>
</evidence>
<evidence type="ECO:0000256" key="4">
    <source>
        <dbReference type="ARBA" id="ARBA00022679"/>
    </source>
</evidence>
<dbReference type="PANTHER" id="PTHR41523:SF8">
    <property type="entry name" value="ETHYLENE RESPONSE SENSOR PROTEIN"/>
    <property type="match status" value="1"/>
</dbReference>
<sequence length="574" mass="62915">MGLHIFDKLGVRVVAMLSIALLPIGLISLYQTRSVVEKAEALTRSAYLGQTVAAAERQSDLIHEGFASARVLGGAILSMDIDLAGCSDLMEGFIRSHPAFALALFVDVNGVSRCNSRGQASDLRSAATFKEMTADPKPLMKSTDKGIVSGQSVMVIAQPVFQGGNYIGYISLSLPRANARFDPDFTGPSRPVDLITINVDGEVLLSMEEPQTAAQRLPAFRDLNSQLYRQFNAFRAVDKTGVPRVYSVTPIVPGVVFAVSVWPVESGTNDEDLISRSAMAFPLLMWLVSLVVAYFAVHRLVIRHIRLLRQKMRRFGATYVHQEPGLLAHGRAPTELIQIEETFDNMVDRITRDTAELENNLHEKNVLLKEVHHRVKNNLQLIASIINMEVRKSGDTETKGTLRRIQDRVLGLATVHSNLYHTARLANLRADGLLEDILDQVIKSALPRQQTADVEVQVEEVILSPDQAVPLSLLATEAVTNAIKYFGRPEGADKPWIRIALIRTGENSCRFSVANSKGREVTEIGAAPTGSGLGRQLIEAFASQLGTRPVLHEDDESFSITVDIALSGKALENV</sequence>
<keyword evidence="3" id="KW-0597">Phosphoprotein</keyword>
<dbReference type="Gene3D" id="3.30.450.20">
    <property type="entry name" value="PAS domain"/>
    <property type="match status" value="2"/>
</dbReference>
<proteinExistence type="predicted"/>
<evidence type="ECO:0000256" key="8">
    <source>
        <dbReference type="SAM" id="Phobius"/>
    </source>
</evidence>
<evidence type="ECO:0000313" key="10">
    <source>
        <dbReference type="EMBL" id="GGE42146.1"/>
    </source>
</evidence>
<keyword evidence="5" id="KW-0547">Nucleotide-binding</keyword>
<evidence type="ECO:0000256" key="7">
    <source>
        <dbReference type="ARBA" id="ARBA00022840"/>
    </source>
</evidence>
<dbReference type="InterPro" id="IPR036890">
    <property type="entry name" value="HATPase_C_sf"/>
</dbReference>
<evidence type="ECO:0000256" key="3">
    <source>
        <dbReference type="ARBA" id="ARBA00022553"/>
    </source>
</evidence>
<dbReference type="PANTHER" id="PTHR41523">
    <property type="entry name" value="TWO-COMPONENT SYSTEM SENSOR PROTEIN"/>
    <property type="match status" value="1"/>
</dbReference>
<gene>
    <name evidence="10" type="ORF">GCM10011360_31940</name>
</gene>
<dbReference type="RefSeq" id="WP_188478829.1">
    <property type="nucleotide sequence ID" value="NZ_BMFJ01000002.1"/>
</dbReference>
<reference evidence="11" key="1">
    <citation type="journal article" date="2019" name="Int. J. Syst. Evol. Microbiol.">
        <title>The Global Catalogue of Microorganisms (GCM) 10K type strain sequencing project: providing services to taxonomists for standard genome sequencing and annotation.</title>
        <authorList>
            <consortium name="The Broad Institute Genomics Platform"/>
            <consortium name="The Broad Institute Genome Sequencing Center for Infectious Disease"/>
            <person name="Wu L."/>
            <person name="Ma J."/>
        </authorList>
    </citation>
    <scope>NUCLEOTIDE SEQUENCE [LARGE SCALE GENOMIC DNA]</scope>
    <source>
        <strain evidence="11">CGMCC 1.12664</strain>
    </source>
</reference>
<dbReference type="GO" id="GO:0005524">
    <property type="term" value="F:ATP binding"/>
    <property type="evidence" value="ECO:0007669"/>
    <property type="project" value="UniProtKB-KW"/>
</dbReference>
<dbReference type="EMBL" id="BMFJ01000002">
    <property type="protein sequence ID" value="GGE42146.1"/>
    <property type="molecule type" value="Genomic_DNA"/>
</dbReference>
<keyword evidence="8" id="KW-0472">Membrane</keyword>
<keyword evidence="8" id="KW-1133">Transmembrane helix</keyword>
<organism evidence="10 11">
    <name type="scientific">Primorskyibacter flagellatus</name>
    <dbReference type="NCBI Taxonomy" id="1387277"/>
    <lineage>
        <taxon>Bacteria</taxon>
        <taxon>Pseudomonadati</taxon>
        <taxon>Pseudomonadota</taxon>
        <taxon>Alphaproteobacteria</taxon>
        <taxon>Rhodobacterales</taxon>
        <taxon>Roseobacteraceae</taxon>
        <taxon>Primorskyibacter</taxon>
    </lineage>
</organism>
<keyword evidence="4" id="KW-0808">Transferase</keyword>
<keyword evidence="7" id="KW-0067">ATP-binding</keyword>
<name>A0A917EHT5_9RHOB</name>
<comment type="caution">
    <text evidence="10">The sequence shown here is derived from an EMBL/GenBank/DDBJ whole genome shotgun (WGS) entry which is preliminary data.</text>
</comment>